<dbReference type="HOGENOM" id="CLU_1994900_0_0_1"/>
<dbReference type="Proteomes" id="UP000000305">
    <property type="component" value="Unassembled WGS sequence"/>
</dbReference>
<keyword evidence="3" id="KW-1185">Reference proteome</keyword>
<evidence type="ECO:0000313" key="2">
    <source>
        <dbReference type="EMBL" id="EFX74756.1"/>
    </source>
</evidence>
<accession>E9H088</accession>
<feature type="compositionally biased region" description="Basic and acidic residues" evidence="1">
    <location>
        <begin position="99"/>
        <end position="108"/>
    </location>
</feature>
<evidence type="ECO:0000256" key="1">
    <source>
        <dbReference type="SAM" id="MobiDB-lite"/>
    </source>
</evidence>
<reference evidence="2 3" key="1">
    <citation type="journal article" date="2011" name="Science">
        <title>The ecoresponsive genome of Daphnia pulex.</title>
        <authorList>
            <person name="Colbourne J.K."/>
            <person name="Pfrender M.E."/>
            <person name="Gilbert D."/>
            <person name="Thomas W.K."/>
            <person name="Tucker A."/>
            <person name="Oakley T.H."/>
            <person name="Tokishita S."/>
            <person name="Aerts A."/>
            <person name="Arnold G.J."/>
            <person name="Basu M.K."/>
            <person name="Bauer D.J."/>
            <person name="Caceres C.E."/>
            <person name="Carmel L."/>
            <person name="Casola C."/>
            <person name="Choi J.H."/>
            <person name="Detter J.C."/>
            <person name="Dong Q."/>
            <person name="Dusheyko S."/>
            <person name="Eads B.D."/>
            <person name="Frohlich T."/>
            <person name="Geiler-Samerotte K.A."/>
            <person name="Gerlach D."/>
            <person name="Hatcher P."/>
            <person name="Jogdeo S."/>
            <person name="Krijgsveld J."/>
            <person name="Kriventseva E.V."/>
            <person name="Kultz D."/>
            <person name="Laforsch C."/>
            <person name="Lindquist E."/>
            <person name="Lopez J."/>
            <person name="Manak J.R."/>
            <person name="Muller J."/>
            <person name="Pangilinan J."/>
            <person name="Patwardhan R.P."/>
            <person name="Pitluck S."/>
            <person name="Pritham E.J."/>
            <person name="Rechtsteiner A."/>
            <person name="Rho M."/>
            <person name="Rogozin I.B."/>
            <person name="Sakarya O."/>
            <person name="Salamov A."/>
            <person name="Schaack S."/>
            <person name="Shapiro H."/>
            <person name="Shiga Y."/>
            <person name="Skalitzky C."/>
            <person name="Smith Z."/>
            <person name="Souvorov A."/>
            <person name="Sung W."/>
            <person name="Tang Z."/>
            <person name="Tsuchiya D."/>
            <person name="Tu H."/>
            <person name="Vos H."/>
            <person name="Wang M."/>
            <person name="Wolf Y.I."/>
            <person name="Yamagata H."/>
            <person name="Yamada T."/>
            <person name="Ye Y."/>
            <person name="Shaw J.R."/>
            <person name="Andrews J."/>
            <person name="Crease T.J."/>
            <person name="Tang H."/>
            <person name="Lucas S.M."/>
            <person name="Robertson H.M."/>
            <person name="Bork P."/>
            <person name="Koonin E.V."/>
            <person name="Zdobnov E.M."/>
            <person name="Grigoriev I.V."/>
            <person name="Lynch M."/>
            <person name="Boore J.L."/>
        </authorList>
    </citation>
    <scope>NUCLEOTIDE SEQUENCE [LARGE SCALE GENOMIC DNA]</scope>
</reference>
<protein>
    <submittedName>
        <fullName evidence="2">Uncharacterized protein</fullName>
    </submittedName>
</protein>
<sequence>MKTNIPLVILLRLEAEVAEYGNQDEVRTTKGDPYTKNLKEKVVKRTQELKGRMRMDEKKNPVWVEAEVAHVENKGKEGKDERSIQDARKEDTNDQEDAGDYRKNENRGDIIFAPIKQVRYHHHCV</sequence>
<feature type="compositionally biased region" description="Basic and acidic residues" evidence="1">
    <location>
        <begin position="70"/>
        <end position="92"/>
    </location>
</feature>
<organism evidence="2 3">
    <name type="scientific">Daphnia pulex</name>
    <name type="common">Water flea</name>
    <dbReference type="NCBI Taxonomy" id="6669"/>
    <lineage>
        <taxon>Eukaryota</taxon>
        <taxon>Metazoa</taxon>
        <taxon>Ecdysozoa</taxon>
        <taxon>Arthropoda</taxon>
        <taxon>Crustacea</taxon>
        <taxon>Branchiopoda</taxon>
        <taxon>Diplostraca</taxon>
        <taxon>Cladocera</taxon>
        <taxon>Anomopoda</taxon>
        <taxon>Daphniidae</taxon>
        <taxon>Daphnia</taxon>
    </lineage>
</organism>
<dbReference type="AlphaFoldDB" id="E9H088"/>
<feature type="region of interest" description="Disordered" evidence="1">
    <location>
        <begin position="70"/>
        <end position="108"/>
    </location>
</feature>
<dbReference type="KEGG" id="dpx:DAPPUDRAFT_108452"/>
<evidence type="ECO:0000313" key="3">
    <source>
        <dbReference type="Proteomes" id="UP000000305"/>
    </source>
</evidence>
<dbReference type="InParanoid" id="E9H088"/>
<gene>
    <name evidence="2" type="ORF">DAPPUDRAFT_108452</name>
</gene>
<name>E9H088_DAPPU</name>
<dbReference type="EMBL" id="GL732580">
    <property type="protein sequence ID" value="EFX74756.1"/>
    <property type="molecule type" value="Genomic_DNA"/>
</dbReference>
<proteinExistence type="predicted"/>